<proteinExistence type="predicted"/>
<gene>
    <name evidence="1" type="ORF">F4821DRAFT_276770</name>
</gene>
<name>A0ACC0DJW8_9PEZI</name>
<keyword evidence="2" id="KW-1185">Reference proteome</keyword>
<evidence type="ECO:0000313" key="2">
    <source>
        <dbReference type="Proteomes" id="UP001497680"/>
    </source>
</evidence>
<accession>A0ACC0DJW8</accession>
<sequence length="2382" mass="259288">MSPSAVVAGNEPENPVLEPIAVCGMSCRLPGGVDSDSSFWNMLVEKRTGQTPKVPASRFNIDAHYHENLDRPGSFNVPGGYFLDGRPDDFDPTFFNITPIEAQWLDPQQRKILEVTYECLASAGVTLESIAGSNTAVFVGSFTADYQQISIRDPDFRHNYAATGVDPGIISNRVGNIFNLNGPSFTINTACSSSIYALHNACHALRSRDCDAAIVGGVNLILTVDQHMNTAKLGILSPTSTCHTFDASADGYGRAEGAGALYVKRLADAIRDGDPIRGVVRSTAVNTNGKVEGMGITHPSIKGQERVVRMAYEKADLDPNLTAYAELHGTGTPVGDPIEVNAISRAMNDTRPLDKPLLIGAVKPCIGHSEAASGIFAVMKAALMTEAAVIPGVALFKNLNPAILEKEWNVKVHADTAPWPKDSLVRRASVSSFGYGGTNGHVIIESVDSLHPWYQHAKSKKEAEYSRSSTKPFLLCFSAHDKPTLSRNVTAIAAVASNYYLTDLSYTLNLRRTKFAHRAFTVVREGSEIEAFAPTALQSGVASKKNTGIGFIFTGQGAQWAGMGKIAVQEFPSFLDTIQKLDRILWKLDFKPEFNMVDLLINDDTPATAGKIANAEVAQPLCTAIQIAIVDLFSEWDIKPQVSIGHSSGELGAAYAAGLLSAPEAIIAAFCRGHAVAMHSGEGAMLAVGLGLNDVQEFLPPSSEDVCIACENSPSSVTLSGRTEPIIQLYETLSAKGILVRTLSTGRAYHSPHMAAVGDAYDIMLTEAVRNLSQEDLEWCRPRSQMISSVTGEPIAGDVNTLPTSYWSANLRQRVLFDTAVQRLGLDEEFAHINYAIEVGPHSALAGPFKQICRANKKTADRFTYMPSFVRKKNDADQLLSVAGSLFIAGYPIDLEAVNSGGFSSGSGIRKSNTQYLLVDLPSYQWNYERRYWAEPRASTEQRARSYPRHDLLGSRISGLSKRSAAWRNILRQRDVPWLKDHNLGGTAIFPAAGYLSVAIEALRQLRELAGLSFDGVMLRDVDIKTALMVPDNDDGVEMIIHLQEPTSIGGAYGWYTFSVESLADSGEWTVHCDGRISVSQEPTTHGTPVDESILTQRVSGKRWYDAFHRVGFYYGRTFQHLQQVRTGRSVCHAAANVTVREDSGDMKGESRYLVHPSTIDACLQLIIISIHAGKHKEMPWGVVPTRIEEISLFPAGLGPNAHSAIGQAIAWTDGVDGRRFNTNGRLKGADNRLLLDIKNLICIAYDAALPADSTENKVEIGGPGPFSVVNWRPDIEDLDEAKFSKLWPEITAPLERLAKCVELIHHRQAFRTALIISRASGPLVYTIINTVLGILPHRVAITIGIVTEVEEQAQELTLSEETQDRVSVITLSSKPESWSHGETGPYDLVLADPHCADGDILSDALSTLVKEGGWLLGSSAAPLSPLHHSAFTLQMGQQFASLISSSKASANGTTPYASGADEITILSAQEGGSWYDIQSMLSGIGGPCRVRQKSVKDFCVDEDNHVVIDDTMGVMSASMLADSVSFEAIKAVLTSGVPMLWITSGARQGCASAVTTVRMGMAEGLLRVLRSEQAASRIVLLDFDLNEEPDKIRAAIISRLKAADIKDSGHDTEFWLHRGVLHTSRVCAKHTVDHNPSEGQHQEKPLDGALRLSKTTNSQFIFEDEEARPTVLNDDEIELQVSTSQWPSFSHESQLLVGGTIIRVGSSENRGLVGKSAITFVYDEFQTVVQTPTYAVVDEAKSKWTSLEVLIGILPSLYPIVQLCLINANLEKGDSILSLPGPDTDVSILAKLARLLDWNISVVVHSASEREWYISRVGLSPEKVLLSGDIGYLQAYIQGQQEKSSSGTITIIGHEFGSLSQEIWRNIPESSRFMLWNKSSLESVPLDPLPFSRGASFVSSNMKSLRRSPKTISKILKLSLELLKTHSPQLVDHGSEEINVVDIQDARNTATVPSDKQNAKTTVVRYRQGKSQIKVVEKSQQLQFSPDASYLLVGCLGGLGRSLTKWMMERGARHFAFISRSGADKPEAARLIECISAAGASTKVFRADATDEEAVRQIVAILHAQRPIRGVVHGAMVLKDGMFEQMEHQSFADCINPKARGALNLHAELQSLNVDLDFFVLTSSISTLLGNTGQANYSSANSALDALARQRHAVGLPATALVLPMVLDVGVVAENDTIETSLMRKGLYGIDEYEMLQGFEAAMTALHRVSGVQDTEVEDKSQIVMGMEARELARSMILASEGEQSVDAYWYDDVRFCHVRTTLEEIVAARSGQRNTSESSFAATIKEAMGEGVERAIEVIAQHIAKRVSSILMIPTGDFELDGPSIASYGLDSMIGAEMRTWLFKEFGLDYPFQKLLAPTLTFTKLAGVVAEKMGLTPEVI</sequence>
<dbReference type="Proteomes" id="UP001497680">
    <property type="component" value="Unassembled WGS sequence"/>
</dbReference>
<reference evidence="1 2" key="1">
    <citation type="journal article" date="2022" name="New Phytol.">
        <title>Ecological generalism drives hyperdiversity of secondary metabolite gene clusters in xylarialean endophytes.</title>
        <authorList>
            <person name="Franco M.E.E."/>
            <person name="Wisecaver J.H."/>
            <person name="Arnold A.E."/>
            <person name="Ju Y.M."/>
            <person name="Slot J.C."/>
            <person name="Ahrendt S."/>
            <person name="Moore L.P."/>
            <person name="Eastman K.E."/>
            <person name="Scott K."/>
            <person name="Konkel Z."/>
            <person name="Mondo S.J."/>
            <person name="Kuo A."/>
            <person name="Hayes R.D."/>
            <person name="Haridas S."/>
            <person name="Andreopoulos B."/>
            <person name="Riley R."/>
            <person name="LaButti K."/>
            <person name="Pangilinan J."/>
            <person name="Lipzen A."/>
            <person name="Amirebrahimi M."/>
            <person name="Yan J."/>
            <person name="Adam C."/>
            <person name="Keymanesh K."/>
            <person name="Ng V."/>
            <person name="Louie K."/>
            <person name="Northen T."/>
            <person name="Drula E."/>
            <person name="Henrissat B."/>
            <person name="Hsieh H.M."/>
            <person name="Youens-Clark K."/>
            <person name="Lutzoni F."/>
            <person name="Miadlikowska J."/>
            <person name="Eastwood D.C."/>
            <person name="Hamelin R.C."/>
            <person name="Grigoriev I.V."/>
            <person name="U'Ren J.M."/>
        </authorList>
    </citation>
    <scope>NUCLEOTIDE SEQUENCE [LARGE SCALE GENOMIC DNA]</scope>
    <source>
        <strain evidence="1 2">ER1909</strain>
    </source>
</reference>
<dbReference type="EMBL" id="MU394281">
    <property type="protein sequence ID" value="KAI6093151.1"/>
    <property type="molecule type" value="Genomic_DNA"/>
</dbReference>
<organism evidence="1 2">
    <name type="scientific">Hypoxylon rubiginosum</name>
    <dbReference type="NCBI Taxonomy" id="110542"/>
    <lineage>
        <taxon>Eukaryota</taxon>
        <taxon>Fungi</taxon>
        <taxon>Dikarya</taxon>
        <taxon>Ascomycota</taxon>
        <taxon>Pezizomycotina</taxon>
        <taxon>Sordariomycetes</taxon>
        <taxon>Xylariomycetidae</taxon>
        <taxon>Xylariales</taxon>
        <taxon>Hypoxylaceae</taxon>
        <taxon>Hypoxylon</taxon>
    </lineage>
</organism>
<evidence type="ECO:0000313" key="1">
    <source>
        <dbReference type="EMBL" id="KAI6093151.1"/>
    </source>
</evidence>
<protein>
    <submittedName>
        <fullName evidence="1">Uncharacterized protein</fullName>
    </submittedName>
</protein>
<comment type="caution">
    <text evidence="1">The sequence shown here is derived from an EMBL/GenBank/DDBJ whole genome shotgun (WGS) entry which is preliminary data.</text>
</comment>